<dbReference type="GO" id="GO:0016757">
    <property type="term" value="F:glycosyltransferase activity"/>
    <property type="evidence" value="ECO:0007669"/>
    <property type="project" value="UniProtKB-KW"/>
</dbReference>
<name>A0ABT0A417_9GAMM</name>
<proteinExistence type="predicted"/>
<evidence type="ECO:0000313" key="4">
    <source>
        <dbReference type="Proteomes" id="UP001165423"/>
    </source>
</evidence>
<feature type="transmembrane region" description="Helical" evidence="1">
    <location>
        <begin position="265"/>
        <end position="288"/>
    </location>
</feature>
<dbReference type="PANTHER" id="PTHR43179">
    <property type="entry name" value="RHAMNOSYLTRANSFERASE WBBL"/>
    <property type="match status" value="1"/>
</dbReference>
<dbReference type="Pfam" id="PF00535">
    <property type="entry name" value="Glycos_transf_2"/>
    <property type="match status" value="1"/>
</dbReference>
<keyword evidence="1" id="KW-1133">Transmembrane helix</keyword>
<dbReference type="PANTHER" id="PTHR43179:SF7">
    <property type="entry name" value="RHAMNOSYLTRANSFERASE WBBL"/>
    <property type="match status" value="1"/>
</dbReference>
<dbReference type="RefSeq" id="WP_243320496.1">
    <property type="nucleotide sequence ID" value="NZ_JALGCL010000002.1"/>
</dbReference>
<keyword evidence="3" id="KW-0808">Transferase</keyword>
<evidence type="ECO:0000313" key="3">
    <source>
        <dbReference type="EMBL" id="MCJ0825711.1"/>
    </source>
</evidence>
<keyword evidence="1" id="KW-0812">Transmembrane</keyword>
<dbReference type="SUPFAM" id="SSF53448">
    <property type="entry name" value="Nucleotide-diphospho-sugar transferases"/>
    <property type="match status" value="1"/>
</dbReference>
<evidence type="ECO:0000259" key="2">
    <source>
        <dbReference type="Pfam" id="PF00535"/>
    </source>
</evidence>
<dbReference type="EMBL" id="JALGCL010000002">
    <property type="protein sequence ID" value="MCJ0825711.1"/>
    <property type="molecule type" value="Genomic_DNA"/>
</dbReference>
<feature type="domain" description="Glycosyltransferase 2-like" evidence="2">
    <location>
        <begin position="10"/>
        <end position="167"/>
    </location>
</feature>
<accession>A0ABT0A417</accession>
<comment type="caution">
    <text evidence="3">The sequence shown here is derived from an EMBL/GenBank/DDBJ whole genome shotgun (WGS) entry which is preliminary data.</text>
</comment>
<gene>
    <name evidence="3" type="ORF">MQC88_07045</name>
</gene>
<dbReference type="EC" id="2.4.-.-" evidence="3"/>
<dbReference type="Proteomes" id="UP001165423">
    <property type="component" value="Unassembled WGS sequence"/>
</dbReference>
<keyword evidence="1" id="KW-0472">Membrane</keyword>
<protein>
    <submittedName>
        <fullName evidence="3">Glycosyltransferase</fullName>
        <ecNumber evidence="3">2.4.-.-</ecNumber>
    </submittedName>
</protein>
<organism evidence="3 4">
    <name type="scientific">Cognatiluteimonas sedimenti</name>
    <dbReference type="NCBI Taxonomy" id="2927791"/>
    <lineage>
        <taxon>Bacteria</taxon>
        <taxon>Pseudomonadati</taxon>
        <taxon>Pseudomonadota</taxon>
        <taxon>Gammaproteobacteria</taxon>
        <taxon>Lysobacterales</taxon>
        <taxon>Lysobacteraceae</taxon>
        <taxon>Cognatiluteimonas</taxon>
    </lineage>
</organism>
<dbReference type="InterPro" id="IPR029044">
    <property type="entry name" value="Nucleotide-diphossugar_trans"/>
</dbReference>
<reference evidence="3 4" key="1">
    <citation type="submission" date="2022-03" db="EMBL/GenBank/DDBJ databases">
        <title>Luteimonas soily sp. nov., a novel bacterium isolated from the soil.</title>
        <authorList>
            <person name="Zhang X."/>
        </authorList>
    </citation>
    <scope>NUCLEOTIDE SEQUENCE [LARGE SCALE GENOMIC DNA]</scope>
    <source>
        <strain evidence="3 4">50</strain>
    </source>
</reference>
<dbReference type="Gene3D" id="3.90.550.10">
    <property type="entry name" value="Spore Coat Polysaccharide Biosynthesis Protein SpsA, Chain A"/>
    <property type="match status" value="1"/>
</dbReference>
<dbReference type="InterPro" id="IPR001173">
    <property type="entry name" value="Glyco_trans_2-like"/>
</dbReference>
<evidence type="ECO:0000256" key="1">
    <source>
        <dbReference type="SAM" id="Phobius"/>
    </source>
</evidence>
<keyword evidence="4" id="KW-1185">Reference proteome</keyword>
<keyword evidence="3" id="KW-0328">Glycosyltransferase</keyword>
<sequence length="341" mass="37335">MSSVSQPDISVCIANYNGGELVLECLDSAFAQQGGFRIEVLVHDDASSDGSPERIRARFPNARVIASEANCGFCISNNRMAAAASGRYLLLLNNDAVLRPGSLQRLLRFAEEGHQDCILGLPQYAMADGALVDRGYRTDPFLNPIPMLDPQTHEVGVATGACLWIPRQTWDEVGGFPPWFESVAEDIFLCLAARLLGHRVFVLDGPGFDHWVGKQLGGGKLVDGGLQTTVRRRALSERNKTLTMLCCYPWPALACILPIHALLLAIEACALLVSGAGAATVLAIYAPLPRQLWARRRQARALRRSLRQRRTAPPATLFAFTRWIPQKLAMLLRHGFPAIGN</sequence>